<reference evidence="7 8" key="1">
    <citation type="submission" date="2013-06" db="EMBL/GenBank/DDBJ databases">
        <authorList>
            <person name="Weinstock G."/>
            <person name="Sodergren E."/>
            <person name="Lobos E.A."/>
            <person name="Fulton L."/>
            <person name="Fulton R."/>
            <person name="Courtney L."/>
            <person name="Fronick C."/>
            <person name="O'Laughlin M."/>
            <person name="Godfrey J."/>
            <person name="Wilson R.M."/>
            <person name="Miner T."/>
            <person name="Farmer C."/>
            <person name="Delehaunty K."/>
            <person name="Cordes M."/>
            <person name="Minx P."/>
            <person name="Tomlinson C."/>
            <person name="Chen J."/>
            <person name="Wollam A."/>
            <person name="Pepin K.H."/>
            <person name="Bhonagiri V."/>
            <person name="Zhang X."/>
            <person name="Warren W."/>
            <person name="Mitreva M."/>
            <person name="Mardis E.R."/>
            <person name="Wilson R.K."/>
        </authorList>
    </citation>
    <scope>NUCLEOTIDE SEQUENCE [LARGE SCALE GENOMIC DNA]</scope>
    <source>
        <strain evidence="7 8">F0279</strain>
    </source>
</reference>
<dbReference type="GO" id="GO:0004803">
    <property type="term" value="F:transposase activity"/>
    <property type="evidence" value="ECO:0007669"/>
    <property type="project" value="UniProtKB-UniRule"/>
</dbReference>
<evidence type="ECO:0000256" key="6">
    <source>
        <dbReference type="RuleBase" id="RU365089"/>
    </source>
</evidence>
<evidence type="ECO:0000256" key="2">
    <source>
        <dbReference type="ARBA" id="ARBA00010961"/>
    </source>
</evidence>
<evidence type="ECO:0000256" key="3">
    <source>
        <dbReference type="ARBA" id="ARBA00022578"/>
    </source>
</evidence>
<evidence type="ECO:0000256" key="4">
    <source>
        <dbReference type="ARBA" id="ARBA00023125"/>
    </source>
</evidence>
<dbReference type="HOGENOM" id="CLU_036805_2_0_0"/>
<keyword evidence="3 6" id="KW-0815">Transposition</keyword>
<dbReference type="eggNOG" id="COG3328">
    <property type="taxonomic scope" value="Bacteria"/>
</dbReference>
<comment type="function">
    <text evidence="1 6">Required for the transposition of the insertion element.</text>
</comment>
<protein>
    <recommendedName>
        <fullName evidence="6">Mutator family transposase</fullName>
    </recommendedName>
</protein>
<keyword evidence="6" id="KW-0814">Transposable element</keyword>
<dbReference type="PANTHER" id="PTHR33217">
    <property type="entry name" value="TRANSPOSASE FOR INSERTION SEQUENCE ELEMENT IS1081"/>
    <property type="match status" value="1"/>
</dbReference>
<dbReference type="AlphaFoldDB" id="U2Q0H7"/>
<dbReference type="Proteomes" id="UP000016626">
    <property type="component" value="Unassembled WGS sequence"/>
</dbReference>
<proteinExistence type="inferred from homology"/>
<dbReference type="PATRIC" id="fig|888055.3.peg.1209"/>
<comment type="similarity">
    <text evidence="2 6">Belongs to the transposase mutator family.</text>
</comment>
<dbReference type="Pfam" id="PF00872">
    <property type="entry name" value="Transposase_mut"/>
    <property type="match status" value="1"/>
</dbReference>
<dbReference type="RefSeq" id="WP_021745708.1">
    <property type="nucleotide sequence ID" value="NZ_KI271372.1"/>
</dbReference>
<organism evidence="7 8">
    <name type="scientific">Leptotrichia wadei (strain F0279)</name>
    <dbReference type="NCBI Taxonomy" id="888055"/>
    <lineage>
        <taxon>Bacteria</taxon>
        <taxon>Fusobacteriati</taxon>
        <taxon>Fusobacteriota</taxon>
        <taxon>Fusobacteriia</taxon>
        <taxon>Fusobacteriales</taxon>
        <taxon>Leptotrichiaceae</taxon>
        <taxon>Leptotrichia</taxon>
    </lineage>
</organism>
<dbReference type="NCBIfam" id="NF033543">
    <property type="entry name" value="transpos_IS256"/>
    <property type="match status" value="1"/>
</dbReference>
<gene>
    <name evidence="7" type="ORF">HMPREF9015_01255</name>
</gene>
<dbReference type="EMBL" id="AWVM01000067">
    <property type="protein sequence ID" value="ERK49856.1"/>
    <property type="molecule type" value="Genomic_DNA"/>
</dbReference>
<dbReference type="PANTHER" id="PTHR33217:SF8">
    <property type="entry name" value="MUTATOR FAMILY TRANSPOSASE"/>
    <property type="match status" value="1"/>
</dbReference>
<dbReference type="GO" id="GO:0003677">
    <property type="term" value="F:DNA binding"/>
    <property type="evidence" value="ECO:0007669"/>
    <property type="project" value="UniProtKB-UniRule"/>
</dbReference>
<sequence length="389" mass="45425">MRINNIKDTNDIKDMPKDLLSGTIQTMLEAEIEYELGYTKYSMKDKITSNARNGYSKKTVRSEYGNLDLDIPRDRNAEFEPQIIPKYQREITGIEGQILSLYAKGMSNRDIEDHLNNLYGINVSPSMISKITDKIIPEIREWQSRQLEDVYPIVFMDAIHYSVRKDGVVVKKAVYLAIGIDKEGRKEVLGFFIGENESSKYWLNVLNELKNRGVQDILIMSVDNLKGFSEAISSMFPKTEIQKCVVHQIRNSIKYISYKDVRKFTADLKEMYNAPTLEQAEFKLDELEEKWGKKYMAVINSWRSNWNELTTYFKYDTKIRKLIYTANPIESLNRQLRKYTKTKSLYPIDEALMKSVYLSLKEATKKWTGRIPGWGEIYSQLSIYFEGRI</sequence>
<evidence type="ECO:0000313" key="8">
    <source>
        <dbReference type="Proteomes" id="UP000016626"/>
    </source>
</evidence>
<dbReference type="GO" id="GO:0006313">
    <property type="term" value="P:DNA transposition"/>
    <property type="evidence" value="ECO:0007669"/>
    <property type="project" value="UniProtKB-UniRule"/>
</dbReference>
<keyword evidence="5 6" id="KW-0233">DNA recombination</keyword>
<evidence type="ECO:0000256" key="1">
    <source>
        <dbReference type="ARBA" id="ARBA00002190"/>
    </source>
</evidence>
<evidence type="ECO:0000313" key="7">
    <source>
        <dbReference type="EMBL" id="ERK49856.1"/>
    </source>
</evidence>
<name>U2Q0H7_LEPWF</name>
<evidence type="ECO:0000256" key="5">
    <source>
        <dbReference type="ARBA" id="ARBA00023172"/>
    </source>
</evidence>
<comment type="caution">
    <text evidence="7">The sequence shown here is derived from an EMBL/GenBank/DDBJ whole genome shotgun (WGS) entry which is preliminary data.</text>
</comment>
<accession>U2Q0H7</accession>
<dbReference type="InterPro" id="IPR001207">
    <property type="entry name" value="Transposase_mutator"/>
</dbReference>
<keyword evidence="4 6" id="KW-0238">DNA-binding</keyword>